<dbReference type="Proteomes" id="UP001321486">
    <property type="component" value="Chromosome"/>
</dbReference>
<sequence length="290" mass="28885">MLVGLAGAAVGLLPWLVHGAHLTLQNLWATPTVDPADMPLVLLPFSQYQLDLVAGTIIVGSAVAGLAARVLARRGHPGAALPIGAGLLAGQVAALAQTGTRVSAGLAHPGGVVRLIDDSTAYLLIVVAWILLSIAVGATVFLLLTRTSASPVVLAIGIAAVVLGPWLRGFVAPITDVSPSPLGLLVAHWAPAVAVGAAVASGGLRTVRRIIAASSALALLWVGTAALGGLAAAAGSRALLRLPDELAAAFALVMTAELRGASLLLVAAAAAVALAGVFGRWALVRPRLAG</sequence>
<gene>
    <name evidence="2" type="ORF">GCM10025867_17410</name>
</gene>
<keyword evidence="1" id="KW-0472">Membrane</keyword>
<feature type="transmembrane region" description="Helical" evidence="1">
    <location>
        <begin position="260"/>
        <end position="283"/>
    </location>
</feature>
<keyword evidence="1" id="KW-0812">Transmembrane</keyword>
<proteinExistence type="predicted"/>
<name>A0ABM8GMR2_9MICO</name>
<feature type="transmembrane region" description="Helical" evidence="1">
    <location>
        <begin position="52"/>
        <end position="72"/>
    </location>
</feature>
<dbReference type="RefSeq" id="WP_286346280.1">
    <property type="nucleotide sequence ID" value="NZ_AP027732.1"/>
</dbReference>
<feature type="transmembrane region" description="Helical" evidence="1">
    <location>
        <begin position="216"/>
        <end position="240"/>
    </location>
</feature>
<reference evidence="3" key="1">
    <citation type="journal article" date="2019" name="Int. J. Syst. Evol. Microbiol.">
        <title>The Global Catalogue of Microorganisms (GCM) 10K type strain sequencing project: providing services to taxonomists for standard genome sequencing and annotation.</title>
        <authorList>
            <consortium name="The Broad Institute Genomics Platform"/>
            <consortium name="The Broad Institute Genome Sequencing Center for Infectious Disease"/>
            <person name="Wu L."/>
            <person name="Ma J."/>
        </authorList>
    </citation>
    <scope>NUCLEOTIDE SEQUENCE [LARGE SCALE GENOMIC DNA]</scope>
    <source>
        <strain evidence="3">NBRC 108728</strain>
    </source>
</reference>
<evidence type="ECO:0000313" key="3">
    <source>
        <dbReference type="Proteomes" id="UP001321486"/>
    </source>
</evidence>
<accession>A0ABM8GMR2</accession>
<organism evidence="2 3">
    <name type="scientific">Frondihabitans sucicola</name>
    <dbReference type="NCBI Taxonomy" id="1268041"/>
    <lineage>
        <taxon>Bacteria</taxon>
        <taxon>Bacillati</taxon>
        <taxon>Actinomycetota</taxon>
        <taxon>Actinomycetes</taxon>
        <taxon>Micrococcales</taxon>
        <taxon>Microbacteriaceae</taxon>
        <taxon>Frondihabitans</taxon>
    </lineage>
</organism>
<feature type="transmembrane region" description="Helical" evidence="1">
    <location>
        <begin position="120"/>
        <end position="144"/>
    </location>
</feature>
<protein>
    <submittedName>
        <fullName evidence="2">Uncharacterized protein</fullName>
    </submittedName>
</protein>
<feature type="transmembrane region" description="Helical" evidence="1">
    <location>
        <begin position="151"/>
        <end position="170"/>
    </location>
</feature>
<keyword evidence="1" id="KW-1133">Transmembrane helix</keyword>
<feature type="transmembrane region" description="Helical" evidence="1">
    <location>
        <begin position="182"/>
        <end position="204"/>
    </location>
</feature>
<feature type="transmembrane region" description="Helical" evidence="1">
    <location>
        <begin position="79"/>
        <end position="100"/>
    </location>
</feature>
<dbReference type="EMBL" id="AP027732">
    <property type="protein sequence ID" value="BDZ49500.1"/>
    <property type="molecule type" value="Genomic_DNA"/>
</dbReference>
<evidence type="ECO:0000256" key="1">
    <source>
        <dbReference type="SAM" id="Phobius"/>
    </source>
</evidence>
<keyword evidence="3" id="KW-1185">Reference proteome</keyword>
<evidence type="ECO:0000313" key="2">
    <source>
        <dbReference type="EMBL" id="BDZ49500.1"/>
    </source>
</evidence>